<reference evidence="8" key="1">
    <citation type="journal article" date="2011" name="Stand. Genomic Sci.">
        <title>Genome sequence of the filamentous, gliding Thiothrix nivea neotype strain (JP2(T)).</title>
        <authorList>
            <person name="Lapidus A."/>
            <person name="Nolan M."/>
            <person name="Lucas S."/>
            <person name="Glavina Del Rio T."/>
            <person name="Tice H."/>
            <person name="Cheng J.F."/>
            <person name="Tapia R."/>
            <person name="Han C."/>
            <person name="Goodwin L."/>
            <person name="Pitluck S."/>
            <person name="Liolios K."/>
            <person name="Pagani I."/>
            <person name="Ivanova N."/>
            <person name="Huntemann M."/>
            <person name="Mavromatis K."/>
            <person name="Mikhailova N."/>
            <person name="Pati A."/>
            <person name="Chen A."/>
            <person name="Palaniappan K."/>
            <person name="Land M."/>
            <person name="Brambilla E.M."/>
            <person name="Rohde M."/>
            <person name="Abt B."/>
            <person name="Verbarg S."/>
            <person name="Goker M."/>
            <person name="Bristow J."/>
            <person name="Eisen J.A."/>
            <person name="Markowitz V."/>
            <person name="Hugenholtz P."/>
            <person name="Kyrpides N.C."/>
            <person name="Klenk H.P."/>
            <person name="Woyke T."/>
        </authorList>
    </citation>
    <scope>NUCLEOTIDE SEQUENCE [LARGE SCALE GENOMIC DNA]</scope>
    <source>
        <strain evidence="8">ATCC 35100 / DSM 5205 / JP2</strain>
    </source>
</reference>
<sequence>MELESIALLLGWGLLVGVVFSIIGAAGGILASFGLMTLVGVTDPNAVKPMAQIMTLVMVMTFLPLYWQRAACVPSMGLLLSVGSVAGAWLGSSFSSQYLHDMQVFRPLFGVLAVLIAVQIFWKVLFRPSAAKQPVVSQGVHGFSLRKGHLDFSHGTRAFHIAVWHPLLAGFLIAMVAAMFGVGGGFLLVPFMASLLGMPMYIVPATAAIPILIGCSVSVANYLRLGAEPDYGVLVLLAIGGVVGAIIGPRLNRLARERWLQALLGVVITGIGVKYVLV</sequence>
<comment type="similarity">
    <text evidence="2 6">Belongs to the 4-toluene sulfonate uptake permease (TSUP) (TC 2.A.102) family.</text>
</comment>
<keyword evidence="6" id="KW-1003">Cell membrane</keyword>
<dbReference type="OrthoDB" id="9793791at2"/>
<dbReference type="PANTHER" id="PTHR43701:SF2">
    <property type="entry name" value="MEMBRANE TRANSPORTER PROTEIN YJNA-RELATED"/>
    <property type="match status" value="1"/>
</dbReference>
<evidence type="ECO:0000256" key="3">
    <source>
        <dbReference type="ARBA" id="ARBA00022692"/>
    </source>
</evidence>
<dbReference type="GO" id="GO:0005886">
    <property type="term" value="C:plasma membrane"/>
    <property type="evidence" value="ECO:0007669"/>
    <property type="project" value="UniProtKB-SubCell"/>
</dbReference>
<dbReference type="InterPro" id="IPR051598">
    <property type="entry name" value="TSUP/Inactive_protease-like"/>
</dbReference>
<evidence type="ECO:0000256" key="1">
    <source>
        <dbReference type="ARBA" id="ARBA00004141"/>
    </source>
</evidence>
<feature type="transmembrane region" description="Helical" evidence="6">
    <location>
        <begin position="259"/>
        <end position="277"/>
    </location>
</feature>
<feature type="transmembrane region" description="Helical" evidence="6">
    <location>
        <begin position="50"/>
        <end position="67"/>
    </location>
</feature>
<keyword evidence="4 6" id="KW-1133">Transmembrane helix</keyword>
<dbReference type="InterPro" id="IPR002781">
    <property type="entry name" value="TM_pro_TauE-like"/>
</dbReference>
<proteinExistence type="inferred from homology"/>
<dbReference type="Pfam" id="PF01925">
    <property type="entry name" value="TauE"/>
    <property type="match status" value="1"/>
</dbReference>
<evidence type="ECO:0000256" key="5">
    <source>
        <dbReference type="ARBA" id="ARBA00023136"/>
    </source>
</evidence>
<dbReference type="EMBL" id="JH651384">
    <property type="protein sequence ID" value="EIJ34068.1"/>
    <property type="molecule type" value="Genomic_DNA"/>
</dbReference>
<feature type="transmembrane region" description="Helical" evidence="6">
    <location>
        <begin position="104"/>
        <end position="122"/>
    </location>
</feature>
<dbReference type="PANTHER" id="PTHR43701">
    <property type="entry name" value="MEMBRANE TRANSPORTER PROTEIN MJ0441-RELATED"/>
    <property type="match status" value="1"/>
</dbReference>
<keyword evidence="5 6" id="KW-0472">Membrane</keyword>
<evidence type="ECO:0000313" key="7">
    <source>
        <dbReference type="EMBL" id="EIJ34068.1"/>
    </source>
</evidence>
<feature type="transmembrane region" description="Helical" evidence="6">
    <location>
        <begin position="167"/>
        <end position="189"/>
    </location>
</feature>
<keyword evidence="3 6" id="KW-0812">Transmembrane</keyword>
<feature type="transmembrane region" description="Helical" evidence="6">
    <location>
        <begin position="12"/>
        <end position="38"/>
    </location>
</feature>
<evidence type="ECO:0000256" key="2">
    <source>
        <dbReference type="ARBA" id="ARBA00009142"/>
    </source>
</evidence>
<dbReference type="Proteomes" id="UP000005317">
    <property type="component" value="Unassembled WGS sequence"/>
</dbReference>
<dbReference type="AlphaFoldDB" id="A0A656HB77"/>
<keyword evidence="8" id="KW-1185">Reference proteome</keyword>
<name>A0A656HB77_THINJ</name>
<gene>
    <name evidence="7" type="ORF">Thini_1465</name>
</gene>
<protein>
    <recommendedName>
        <fullName evidence="6">Probable membrane transporter protein</fullName>
    </recommendedName>
</protein>
<evidence type="ECO:0000313" key="8">
    <source>
        <dbReference type="Proteomes" id="UP000005317"/>
    </source>
</evidence>
<accession>A0A656HB77</accession>
<evidence type="ECO:0000256" key="6">
    <source>
        <dbReference type="RuleBase" id="RU363041"/>
    </source>
</evidence>
<feature type="transmembrane region" description="Helical" evidence="6">
    <location>
        <begin position="229"/>
        <end position="247"/>
    </location>
</feature>
<dbReference type="RefSeq" id="WP_002708011.1">
    <property type="nucleotide sequence ID" value="NZ_JH651384.1"/>
</dbReference>
<organism evidence="7 8">
    <name type="scientific">Thiothrix nivea (strain ATCC 35100 / DSM 5205 / JP2)</name>
    <dbReference type="NCBI Taxonomy" id="870187"/>
    <lineage>
        <taxon>Bacteria</taxon>
        <taxon>Pseudomonadati</taxon>
        <taxon>Pseudomonadota</taxon>
        <taxon>Gammaproteobacteria</taxon>
        <taxon>Thiotrichales</taxon>
        <taxon>Thiotrichaceae</taxon>
        <taxon>Thiothrix</taxon>
    </lineage>
</organism>
<feature type="transmembrane region" description="Helical" evidence="6">
    <location>
        <begin position="73"/>
        <end position="92"/>
    </location>
</feature>
<comment type="subcellular location">
    <subcellularLocation>
        <location evidence="6">Cell membrane</location>
        <topology evidence="6">Multi-pass membrane protein</topology>
    </subcellularLocation>
    <subcellularLocation>
        <location evidence="1">Membrane</location>
        <topology evidence="1">Multi-pass membrane protein</topology>
    </subcellularLocation>
</comment>
<feature type="transmembrane region" description="Helical" evidence="6">
    <location>
        <begin position="201"/>
        <end position="223"/>
    </location>
</feature>
<evidence type="ECO:0000256" key="4">
    <source>
        <dbReference type="ARBA" id="ARBA00022989"/>
    </source>
</evidence>